<evidence type="ECO:0000313" key="2">
    <source>
        <dbReference type="Ensembl" id="ENSSANP00000038154.1"/>
    </source>
</evidence>
<reference evidence="2" key="1">
    <citation type="submission" date="2025-08" db="UniProtKB">
        <authorList>
            <consortium name="Ensembl"/>
        </authorList>
    </citation>
    <scope>IDENTIFICATION</scope>
</reference>
<dbReference type="InterPro" id="IPR051697">
    <property type="entry name" value="Patched_domain-protein"/>
</dbReference>
<name>A0A671MX94_9TELE</name>
<evidence type="ECO:0000256" key="1">
    <source>
        <dbReference type="SAM" id="Phobius"/>
    </source>
</evidence>
<evidence type="ECO:0008006" key="4">
    <source>
        <dbReference type="Google" id="ProtNLM"/>
    </source>
</evidence>
<keyword evidence="1" id="KW-1133">Transmembrane helix</keyword>
<evidence type="ECO:0000313" key="3">
    <source>
        <dbReference type="Proteomes" id="UP000472260"/>
    </source>
</evidence>
<feature type="transmembrane region" description="Helical" evidence="1">
    <location>
        <begin position="261"/>
        <end position="289"/>
    </location>
</feature>
<dbReference type="GO" id="GO:0016020">
    <property type="term" value="C:membrane"/>
    <property type="evidence" value="ECO:0007669"/>
    <property type="project" value="TreeGrafter"/>
</dbReference>
<dbReference type="PANTHER" id="PTHR10796">
    <property type="entry name" value="PATCHED-RELATED"/>
    <property type="match status" value="1"/>
</dbReference>
<dbReference type="AlphaFoldDB" id="A0A671MX94"/>
<reference evidence="2" key="2">
    <citation type="submission" date="2025-09" db="UniProtKB">
        <authorList>
            <consortium name="Ensembl"/>
        </authorList>
    </citation>
    <scope>IDENTIFICATION</scope>
</reference>
<protein>
    <recommendedName>
        <fullName evidence="4">SSD domain-containing protein</fullName>
    </recommendedName>
</protein>
<sequence>MKTMACYRTDCIEKPISKLFEKLGHLVGSYSFCFFVIPLMMSAALGGGLNFLKVHEDNDVENQFTPINGPSKQARHFVKETFPSNDSLFSSQRLYAVGNYAVMIFSIVEGNILTDALFEEISELDKQVDSLSVNVNQTQISFKDICAKENGNCVSNPILDIVDDKFINLSFPINKWKAKDVFLGSTVGGVEERGGVIQQASAIRLFYFLQDKPGASQWLQHIYLDNFLNLQVSHFTSLSRQEEIEKHTTDGIPLFSITYSLAISFSVLSCIFIVFLIKNAALVSVYIYIY</sequence>
<keyword evidence="1" id="KW-0812">Transmembrane</keyword>
<dbReference type="Ensembl" id="ENSSANT00000040601.1">
    <property type="protein sequence ID" value="ENSSANP00000038154.1"/>
    <property type="gene ID" value="ENSSANG00000019425.1"/>
</dbReference>
<accession>A0A671MX94</accession>
<proteinExistence type="predicted"/>
<keyword evidence="1" id="KW-0472">Membrane</keyword>
<dbReference type="Proteomes" id="UP000472260">
    <property type="component" value="Unassembled WGS sequence"/>
</dbReference>
<keyword evidence="3" id="KW-1185">Reference proteome</keyword>
<dbReference type="PANTHER" id="PTHR10796:SF60">
    <property type="entry name" value="PATCHED DOMAIN-CONTAINING PROTEIN 3"/>
    <property type="match status" value="1"/>
</dbReference>
<feature type="transmembrane region" description="Helical" evidence="1">
    <location>
        <begin position="29"/>
        <end position="52"/>
    </location>
</feature>
<organism evidence="2 3">
    <name type="scientific">Sinocyclocheilus anshuiensis</name>
    <dbReference type="NCBI Taxonomy" id="1608454"/>
    <lineage>
        <taxon>Eukaryota</taxon>
        <taxon>Metazoa</taxon>
        <taxon>Chordata</taxon>
        <taxon>Craniata</taxon>
        <taxon>Vertebrata</taxon>
        <taxon>Euteleostomi</taxon>
        <taxon>Actinopterygii</taxon>
        <taxon>Neopterygii</taxon>
        <taxon>Teleostei</taxon>
        <taxon>Ostariophysi</taxon>
        <taxon>Cypriniformes</taxon>
        <taxon>Cyprinidae</taxon>
        <taxon>Cyprininae</taxon>
        <taxon>Sinocyclocheilus</taxon>
    </lineage>
</organism>